<evidence type="ECO:0000259" key="6">
    <source>
        <dbReference type="Pfam" id="PF08100"/>
    </source>
</evidence>
<dbReference type="Pfam" id="PF08100">
    <property type="entry name" value="Dimerisation"/>
    <property type="match status" value="1"/>
</dbReference>
<dbReference type="InterPro" id="IPR029063">
    <property type="entry name" value="SAM-dependent_MTases_sf"/>
</dbReference>
<dbReference type="Gene3D" id="3.40.50.150">
    <property type="entry name" value="Vaccinia Virus protein VP39"/>
    <property type="match status" value="1"/>
</dbReference>
<dbReference type="InterPro" id="IPR016461">
    <property type="entry name" value="COMT-like"/>
</dbReference>
<dbReference type="EMBL" id="LFXA01000004">
    <property type="protein sequence ID" value="KNB52559.1"/>
    <property type="molecule type" value="Genomic_DNA"/>
</dbReference>
<dbReference type="GO" id="GO:0008171">
    <property type="term" value="F:O-methyltransferase activity"/>
    <property type="evidence" value="ECO:0007669"/>
    <property type="project" value="InterPro"/>
</dbReference>
<comment type="caution">
    <text evidence="7">The sequence shown here is derived from an EMBL/GenBank/DDBJ whole genome shotgun (WGS) entry which is preliminary data.</text>
</comment>
<dbReference type="Proteomes" id="UP000037288">
    <property type="component" value="Unassembled WGS sequence"/>
</dbReference>
<protein>
    <submittedName>
        <fullName evidence="7">Methyltransferase</fullName>
    </submittedName>
</protein>
<dbReference type="InterPro" id="IPR001077">
    <property type="entry name" value="COMT_C"/>
</dbReference>
<dbReference type="PIRSF" id="PIRSF005739">
    <property type="entry name" value="O-mtase"/>
    <property type="match status" value="1"/>
</dbReference>
<dbReference type="PANTHER" id="PTHR43712:SF2">
    <property type="entry name" value="O-METHYLTRANSFERASE CICE"/>
    <property type="match status" value="1"/>
</dbReference>
<reference evidence="8" key="1">
    <citation type="submission" date="2015-07" db="EMBL/GenBank/DDBJ databases">
        <title>Draft genome sequence of Streptomyces sp. CMAA 1322, a bacterium isolated from Caatinga biome, from dry forest semiarid of Brazil.</title>
        <authorList>
            <person name="Santos S.N."/>
            <person name="Gacesa R."/>
            <person name="Taketani R.G."/>
            <person name="Long P.F."/>
            <person name="Melo I.S."/>
        </authorList>
    </citation>
    <scope>NUCLEOTIDE SEQUENCE [LARGE SCALE GENOMIC DNA]</scope>
    <source>
        <strain evidence="8">CMAA 1322</strain>
    </source>
</reference>
<organism evidence="7 8">
    <name type="scientific">Streptomyces caatingaensis</name>
    <dbReference type="NCBI Taxonomy" id="1678637"/>
    <lineage>
        <taxon>Bacteria</taxon>
        <taxon>Bacillati</taxon>
        <taxon>Actinomycetota</taxon>
        <taxon>Actinomycetes</taxon>
        <taxon>Kitasatosporales</taxon>
        <taxon>Streptomycetaceae</taxon>
        <taxon>Streptomyces</taxon>
    </lineage>
</organism>
<dbReference type="InterPro" id="IPR036388">
    <property type="entry name" value="WH-like_DNA-bd_sf"/>
</dbReference>
<keyword evidence="2 7" id="KW-0808">Transferase</keyword>
<evidence type="ECO:0000256" key="3">
    <source>
        <dbReference type="ARBA" id="ARBA00022691"/>
    </source>
</evidence>
<gene>
    <name evidence="7" type="ORF">AC230_07765</name>
</gene>
<dbReference type="PATRIC" id="fig|1678637.3.peg.1683"/>
<dbReference type="PANTHER" id="PTHR43712">
    <property type="entry name" value="PUTATIVE (AFU_ORTHOLOGUE AFUA_4G14580)-RELATED"/>
    <property type="match status" value="1"/>
</dbReference>
<dbReference type="Gene3D" id="1.10.10.10">
    <property type="entry name" value="Winged helix-like DNA-binding domain superfamily/Winged helix DNA-binding domain"/>
    <property type="match status" value="1"/>
</dbReference>
<evidence type="ECO:0000313" key="8">
    <source>
        <dbReference type="Proteomes" id="UP000037288"/>
    </source>
</evidence>
<dbReference type="CDD" id="cd02440">
    <property type="entry name" value="AdoMet_MTases"/>
    <property type="match status" value="1"/>
</dbReference>
<keyword evidence="3" id="KW-0949">S-adenosyl-L-methionine</keyword>
<keyword evidence="8" id="KW-1185">Reference proteome</keyword>
<dbReference type="STRING" id="1678637.AC230_07765"/>
<evidence type="ECO:0000259" key="5">
    <source>
        <dbReference type="Pfam" id="PF00891"/>
    </source>
</evidence>
<evidence type="ECO:0000256" key="2">
    <source>
        <dbReference type="ARBA" id="ARBA00022679"/>
    </source>
</evidence>
<evidence type="ECO:0000256" key="4">
    <source>
        <dbReference type="PIRSR" id="PIRSR005739-1"/>
    </source>
</evidence>
<dbReference type="GO" id="GO:0046983">
    <property type="term" value="F:protein dimerization activity"/>
    <property type="evidence" value="ECO:0007669"/>
    <property type="project" value="InterPro"/>
</dbReference>
<dbReference type="InterPro" id="IPR012967">
    <property type="entry name" value="COMT_dimerisation"/>
</dbReference>
<accession>A0A0K9XGL5</accession>
<dbReference type="GO" id="GO:0032259">
    <property type="term" value="P:methylation"/>
    <property type="evidence" value="ECO:0007669"/>
    <property type="project" value="UniProtKB-KW"/>
</dbReference>
<feature type="domain" description="O-methyltransferase dimerisation" evidence="6">
    <location>
        <begin position="20"/>
        <end position="100"/>
    </location>
</feature>
<evidence type="ECO:0000256" key="1">
    <source>
        <dbReference type="ARBA" id="ARBA00022603"/>
    </source>
</evidence>
<dbReference type="SUPFAM" id="SSF46785">
    <property type="entry name" value="Winged helix' DNA-binding domain"/>
    <property type="match status" value="1"/>
</dbReference>
<feature type="domain" description="O-methyltransferase C-terminal" evidence="5">
    <location>
        <begin position="123"/>
        <end position="332"/>
    </location>
</feature>
<sequence>MNDLCGTRGDDATALDSILRIALGFQASQVLFAATRFGLFTELARGPLTGEELRLRLGLHPRSVRDFLDTLVALGLLEREDDAGGADGRYANTPATARYLDRNKTTYLGGALELYDNRLYGFWGSLADGLRTGKPQNEIKDGGDLFSALYKDPERLACFQQAMTGLTMRSADALAEAVDWAAHRTVADIGCAEGALLSHLLHRHPHLRGTGFDLEAVRANFERNRELRGPAERLSFTAGDFFADPLPRADVLLFGHVLHDWDLDGKRTLLRKAYEALPEGGLVVVHESFIDDDRRENLTGLLSSLNMLIETTGGFDCTTADCRGWLAEAGFRESRARRLAGAESMVVGRK</sequence>
<evidence type="ECO:0000313" key="7">
    <source>
        <dbReference type="EMBL" id="KNB52559.1"/>
    </source>
</evidence>
<dbReference type="Pfam" id="PF00891">
    <property type="entry name" value="Methyltransf_2"/>
    <property type="match status" value="1"/>
</dbReference>
<dbReference type="AlphaFoldDB" id="A0A0K9XGL5"/>
<keyword evidence="1 7" id="KW-0489">Methyltransferase</keyword>
<dbReference type="InterPro" id="IPR036390">
    <property type="entry name" value="WH_DNA-bd_sf"/>
</dbReference>
<name>A0A0K9XGL5_9ACTN</name>
<dbReference type="SUPFAM" id="SSF53335">
    <property type="entry name" value="S-adenosyl-L-methionine-dependent methyltransferases"/>
    <property type="match status" value="1"/>
</dbReference>
<feature type="active site" description="Proton acceptor" evidence="4">
    <location>
        <position position="259"/>
    </location>
</feature>
<proteinExistence type="predicted"/>
<dbReference type="PROSITE" id="PS51683">
    <property type="entry name" value="SAM_OMT_II"/>
    <property type="match status" value="1"/>
</dbReference>
<dbReference type="RefSeq" id="WP_049715321.1">
    <property type="nucleotide sequence ID" value="NZ_LFXA01000004.1"/>
</dbReference>